<dbReference type="EMBL" id="PITK01000645">
    <property type="protein sequence ID" value="TBU12744.1"/>
    <property type="molecule type" value="Genomic_DNA"/>
</dbReference>
<name>A0A4Q9LVV3_9MICR</name>
<accession>A0A4Q9LVV3</accession>
<sequence length="71" mass="8134">MYCTENKLGVSHSDGNFSIQDAKNSTQISNYENPPSLFFECLRKEAIFKNEPYKKTRPNDGCVRKKNDTKG</sequence>
<organism evidence="1 2">
    <name type="scientific">Hamiltosporidium tvaerminnensis</name>
    <dbReference type="NCBI Taxonomy" id="1176355"/>
    <lineage>
        <taxon>Eukaryota</taxon>
        <taxon>Fungi</taxon>
        <taxon>Fungi incertae sedis</taxon>
        <taxon>Microsporidia</taxon>
        <taxon>Dubosqiidae</taxon>
        <taxon>Hamiltosporidium</taxon>
    </lineage>
</organism>
<comment type="caution">
    <text evidence="1">The sequence shown here is derived from an EMBL/GenBank/DDBJ whole genome shotgun (WGS) entry which is preliminary data.</text>
</comment>
<evidence type="ECO:0000313" key="2">
    <source>
        <dbReference type="Proteomes" id="UP000292282"/>
    </source>
</evidence>
<dbReference type="AlphaFoldDB" id="A0A4Q9LVV3"/>
<keyword evidence="2" id="KW-1185">Reference proteome</keyword>
<dbReference type="VEuPathDB" id="MicrosporidiaDB:CWI38_0645p0010"/>
<gene>
    <name evidence="1" type="ORF">CWI38_0645p0010</name>
</gene>
<dbReference type="Proteomes" id="UP000292282">
    <property type="component" value="Unassembled WGS sequence"/>
</dbReference>
<reference evidence="1 2" key="1">
    <citation type="submission" date="2017-12" db="EMBL/GenBank/DDBJ databases">
        <authorList>
            <person name="Pombert J.-F."/>
            <person name="Haag K.L."/>
            <person name="Ebert D."/>
        </authorList>
    </citation>
    <scope>NUCLEOTIDE SEQUENCE [LARGE SCALE GENOMIC DNA]</scope>
    <source>
        <strain evidence="1">IL-G-3</strain>
    </source>
</reference>
<proteinExistence type="predicted"/>
<protein>
    <submittedName>
        <fullName evidence="1">Uncharacterized protein</fullName>
    </submittedName>
</protein>
<evidence type="ECO:0000313" key="1">
    <source>
        <dbReference type="EMBL" id="TBU12744.1"/>
    </source>
</evidence>